<sequence>MEITQTNENCPSCLPCTSDHVDCYIINENGYVVLSEIPADTGRFFAQTELKSTGVIMETMISKKIFRRIPMFDYQALCKERIPASSASSYSVT</sequence>
<dbReference type="Proteomes" id="UP001160148">
    <property type="component" value="Unassembled WGS sequence"/>
</dbReference>
<evidence type="ECO:0000259" key="1">
    <source>
        <dbReference type="Pfam" id="PF08473"/>
    </source>
</evidence>
<reference evidence="2 3" key="1">
    <citation type="submission" date="2023-01" db="EMBL/GenBank/DDBJ databases">
        <authorList>
            <person name="Whitehead M."/>
        </authorList>
    </citation>
    <scope>NUCLEOTIDE SEQUENCE [LARGE SCALE GENOMIC DNA]</scope>
</reference>
<protein>
    <recommendedName>
        <fullName evidence="1">Voltage-dependent calcium channel alpha-2/delta subunit conserved region domain-containing protein</fullName>
    </recommendedName>
</protein>
<feature type="domain" description="Voltage-dependent calcium channel alpha-2/delta subunit conserved region" evidence="1">
    <location>
        <begin position="6"/>
        <end position="83"/>
    </location>
</feature>
<dbReference type="InterPro" id="IPR013680">
    <property type="entry name" value="VDCC_a2/dsu"/>
</dbReference>
<proteinExistence type="predicted"/>
<accession>A0AAV0X4E4</accession>
<organism evidence="2 3">
    <name type="scientific">Macrosiphum euphorbiae</name>
    <name type="common">potato aphid</name>
    <dbReference type="NCBI Taxonomy" id="13131"/>
    <lineage>
        <taxon>Eukaryota</taxon>
        <taxon>Metazoa</taxon>
        <taxon>Ecdysozoa</taxon>
        <taxon>Arthropoda</taxon>
        <taxon>Hexapoda</taxon>
        <taxon>Insecta</taxon>
        <taxon>Pterygota</taxon>
        <taxon>Neoptera</taxon>
        <taxon>Paraneoptera</taxon>
        <taxon>Hemiptera</taxon>
        <taxon>Sternorrhyncha</taxon>
        <taxon>Aphidomorpha</taxon>
        <taxon>Aphidoidea</taxon>
        <taxon>Aphididae</taxon>
        <taxon>Macrosiphini</taxon>
        <taxon>Macrosiphum</taxon>
    </lineage>
</organism>
<keyword evidence="3" id="KW-1185">Reference proteome</keyword>
<name>A0AAV0X4E4_9HEMI</name>
<evidence type="ECO:0000313" key="2">
    <source>
        <dbReference type="EMBL" id="CAI6363304.1"/>
    </source>
</evidence>
<evidence type="ECO:0000313" key="3">
    <source>
        <dbReference type="Proteomes" id="UP001160148"/>
    </source>
</evidence>
<dbReference type="EMBL" id="CARXXK010000003">
    <property type="protein sequence ID" value="CAI6363304.1"/>
    <property type="molecule type" value="Genomic_DNA"/>
</dbReference>
<comment type="caution">
    <text evidence="2">The sequence shown here is derived from an EMBL/GenBank/DDBJ whole genome shotgun (WGS) entry which is preliminary data.</text>
</comment>
<gene>
    <name evidence="2" type="ORF">MEUPH1_LOCUS18270</name>
</gene>
<dbReference type="AlphaFoldDB" id="A0AAV0X4E4"/>
<dbReference type="Pfam" id="PF08473">
    <property type="entry name" value="VGCC_alpha2"/>
    <property type="match status" value="1"/>
</dbReference>